<dbReference type="AlphaFoldDB" id="A0A2S5CGT5"/>
<evidence type="ECO:0000313" key="1">
    <source>
        <dbReference type="EMBL" id="POZ49952.1"/>
    </source>
</evidence>
<accession>A0A2S5CGT5</accession>
<comment type="caution">
    <text evidence="1">The sequence shown here is derived from an EMBL/GenBank/DDBJ whole genome shotgun (WGS) entry which is preliminary data.</text>
</comment>
<proteinExistence type="predicted"/>
<organism evidence="1 2">
    <name type="scientific">Methylovulum psychrotolerans</name>
    <dbReference type="NCBI Taxonomy" id="1704499"/>
    <lineage>
        <taxon>Bacteria</taxon>
        <taxon>Pseudomonadati</taxon>
        <taxon>Pseudomonadota</taxon>
        <taxon>Gammaproteobacteria</taxon>
        <taxon>Methylococcales</taxon>
        <taxon>Methylococcaceae</taxon>
        <taxon>Methylovulum</taxon>
    </lineage>
</organism>
<reference evidence="1 2" key="1">
    <citation type="submission" date="2017-11" db="EMBL/GenBank/DDBJ databases">
        <title>Draft Genome Sequence of Methylobacter psychrotolerans Sph1T, an Obligate Methanotroph from Low-Temperature Environments.</title>
        <authorList>
            <person name="Oshkin I.Y."/>
            <person name="Miroshnikov K."/>
            <person name="Belova S.E."/>
            <person name="Korzhenkov A."/>
            <person name="Toshchakov S.V."/>
            <person name="Dedysh S.N."/>
        </authorList>
    </citation>
    <scope>NUCLEOTIDE SEQUENCE [LARGE SCALE GENOMIC DNA]</scope>
    <source>
        <strain evidence="1 2">Sph1</strain>
    </source>
</reference>
<evidence type="ECO:0000313" key="2">
    <source>
        <dbReference type="Proteomes" id="UP000237423"/>
    </source>
</evidence>
<protein>
    <submittedName>
        <fullName evidence="1">Uncharacterized protein</fullName>
    </submittedName>
</protein>
<dbReference type="EMBL" id="PGFZ01000018">
    <property type="protein sequence ID" value="POZ49952.1"/>
    <property type="molecule type" value="Genomic_DNA"/>
</dbReference>
<name>A0A2S5CGT5_9GAMM</name>
<dbReference type="Proteomes" id="UP000237423">
    <property type="component" value="Unassembled WGS sequence"/>
</dbReference>
<gene>
    <name evidence="1" type="ORF">AADEFJLK_04232</name>
</gene>
<sequence>MIHGDTALRQNFFQVAVGNAIPDIEENRVQDNVFRIVGTFKADLHSPATKIGGLSPKIRKFATEPLHSLATKLADYLQSLGYLRQNFIP</sequence>